<organism evidence="5 6">
    <name type="scientific">Discina gigas</name>
    <dbReference type="NCBI Taxonomy" id="1032678"/>
    <lineage>
        <taxon>Eukaryota</taxon>
        <taxon>Fungi</taxon>
        <taxon>Dikarya</taxon>
        <taxon>Ascomycota</taxon>
        <taxon>Pezizomycotina</taxon>
        <taxon>Pezizomycetes</taxon>
        <taxon>Pezizales</taxon>
        <taxon>Discinaceae</taxon>
        <taxon>Discina</taxon>
    </lineage>
</organism>
<dbReference type="SUPFAM" id="SSF52833">
    <property type="entry name" value="Thioredoxin-like"/>
    <property type="match status" value="1"/>
</dbReference>
<proteinExistence type="inferred from homology"/>
<dbReference type="PROSITE" id="PS50405">
    <property type="entry name" value="GST_CTER"/>
    <property type="match status" value="1"/>
</dbReference>
<comment type="caution">
    <text evidence="5">The sequence shown here is derived from an EMBL/GenBank/DDBJ whole genome shotgun (WGS) entry which is preliminary data.</text>
</comment>
<dbReference type="SFLD" id="SFLDG00358">
    <property type="entry name" value="Main_(cytGST)"/>
    <property type="match status" value="1"/>
</dbReference>
<dbReference type="InterPro" id="IPR040079">
    <property type="entry name" value="Glutathione_S-Trfase"/>
</dbReference>
<feature type="domain" description="GST C-terminal" evidence="4">
    <location>
        <begin position="97"/>
        <end position="229"/>
    </location>
</feature>
<dbReference type="InterPro" id="IPR010987">
    <property type="entry name" value="Glutathione-S-Trfase_C-like"/>
</dbReference>
<dbReference type="CDD" id="cd03048">
    <property type="entry name" value="GST_N_Ure2p_like"/>
    <property type="match status" value="1"/>
</dbReference>
<gene>
    <name evidence="5" type="primary">URE2_3</name>
    <name evidence="5" type="ORF">Q9L58_006303</name>
</gene>
<evidence type="ECO:0000256" key="1">
    <source>
        <dbReference type="ARBA" id="ARBA00007409"/>
    </source>
</evidence>
<feature type="domain" description="GST N-terminal" evidence="3">
    <location>
        <begin position="9"/>
        <end position="91"/>
    </location>
</feature>
<dbReference type="Pfam" id="PF02798">
    <property type="entry name" value="GST_N"/>
    <property type="match status" value="1"/>
</dbReference>
<dbReference type="GO" id="GO:0004364">
    <property type="term" value="F:glutathione transferase activity"/>
    <property type="evidence" value="ECO:0007669"/>
    <property type="project" value="UniProtKB-EC"/>
</dbReference>
<comment type="similarity">
    <text evidence="1 2">Belongs to the GST superfamily.</text>
</comment>
<name>A0ABR3GG03_9PEZI</name>
<protein>
    <submittedName>
        <fullName evidence="5">Glutathione S- transferase, nitrogen catabolite repression regulator</fullName>
        <ecNumber evidence="5">2.5.1.18</ecNumber>
    </submittedName>
</protein>
<reference evidence="5 6" key="1">
    <citation type="submission" date="2024-02" db="EMBL/GenBank/DDBJ databases">
        <title>Discinaceae phylogenomics.</title>
        <authorList>
            <person name="Dirks A.C."/>
            <person name="James T.Y."/>
        </authorList>
    </citation>
    <scope>NUCLEOTIDE SEQUENCE [LARGE SCALE GENOMIC DNA]</scope>
    <source>
        <strain evidence="5 6">ACD0624</strain>
    </source>
</reference>
<dbReference type="PANTHER" id="PTHR44051">
    <property type="entry name" value="GLUTATHIONE S-TRANSFERASE-RELATED"/>
    <property type="match status" value="1"/>
</dbReference>
<dbReference type="Pfam" id="PF00043">
    <property type="entry name" value="GST_C"/>
    <property type="match status" value="1"/>
</dbReference>
<evidence type="ECO:0000313" key="6">
    <source>
        <dbReference type="Proteomes" id="UP001447188"/>
    </source>
</evidence>
<keyword evidence="5" id="KW-0808">Transferase</keyword>
<dbReference type="PANTHER" id="PTHR44051:SF3">
    <property type="entry name" value="TRANSCRIPTIONAL REGULATOR URE2"/>
    <property type="match status" value="1"/>
</dbReference>
<evidence type="ECO:0000259" key="4">
    <source>
        <dbReference type="PROSITE" id="PS50405"/>
    </source>
</evidence>
<dbReference type="InterPro" id="IPR036249">
    <property type="entry name" value="Thioredoxin-like_sf"/>
</dbReference>
<dbReference type="Gene3D" id="1.20.1050.130">
    <property type="match status" value="1"/>
</dbReference>
<dbReference type="SFLD" id="SFLDG01151">
    <property type="entry name" value="Main.2:_Nu-like"/>
    <property type="match status" value="1"/>
</dbReference>
<dbReference type="Proteomes" id="UP001447188">
    <property type="component" value="Unassembled WGS sequence"/>
</dbReference>
<sequence>MATAPEHGKQFTLYSHELGPNPWKVAMILEELGLTYHTIFIDFSDVKSASYTKLCSNGRLPTIVDHHNDDFTIWESGAIILYLVERYDPDEKMSFKDRNDSARAVQWLMFQMSGQGPYYGQAVHFQSYHPQKHESAIQRYIEEARRVLSVLEKELTDNNKEWLVGGRPSYADVSFVVWNRVLDMQFSQLGDWRKEFPRVAEWDRKLNERPSVEKCVTEWIAAIKATRKA</sequence>
<dbReference type="SUPFAM" id="SSF47616">
    <property type="entry name" value="GST C-terminal domain-like"/>
    <property type="match status" value="1"/>
</dbReference>
<evidence type="ECO:0000259" key="3">
    <source>
        <dbReference type="PROSITE" id="PS50404"/>
    </source>
</evidence>
<dbReference type="EC" id="2.5.1.18" evidence="5"/>
<evidence type="ECO:0000256" key="2">
    <source>
        <dbReference type="RuleBase" id="RU003494"/>
    </source>
</evidence>
<dbReference type="InterPro" id="IPR036282">
    <property type="entry name" value="Glutathione-S-Trfase_C_sf"/>
</dbReference>
<evidence type="ECO:0000313" key="5">
    <source>
        <dbReference type="EMBL" id="KAL0634786.1"/>
    </source>
</evidence>
<accession>A0ABR3GG03</accession>
<dbReference type="EMBL" id="JBBBZM010000085">
    <property type="protein sequence ID" value="KAL0634786.1"/>
    <property type="molecule type" value="Genomic_DNA"/>
</dbReference>
<dbReference type="InterPro" id="IPR004046">
    <property type="entry name" value="GST_C"/>
</dbReference>
<dbReference type="SFLD" id="SFLDS00019">
    <property type="entry name" value="Glutathione_Transferase_(cytos"/>
    <property type="match status" value="1"/>
</dbReference>
<dbReference type="PROSITE" id="PS50404">
    <property type="entry name" value="GST_NTER"/>
    <property type="match status" value="1"/>
</dbReference>
<dbReference type="InterPro" id="IPR004045">
    <property type="entry name" value="Glutathione_S-Trfase_N"/>
</dbReference>
<keyword evidence="6" id="KW-1185">Reference proteome</keyword>